<dbReference type="SUPFAM" id="SSF81340">
    <property type="entry name" value="Clc chloride channel"/>
    <property type="match status" value="1"/>
</dbReference>
<dbReference type="PRINTS" id="PR00762">
    <property type="entry name" value="CLCHANNEL"/>
</dbReference>
<dbReference type="SUPFAM" id="SSF46785">
    <property type="entry name" value="Winged helix' DNA-binding domain"/>
    <property type="match status" value="1"/>
</dbReference>
<feature type="transmembrane region" description="Helical" evidence="19">
    <location>
        <begin position="766"/>
        <end position="785"/>
    </location>
</feature>
<evidence type="ECO:0000256" key="7">
    <source>
        <dbReference type="ARBA" id="ARBA00022989"/>
    </source>
</evidence>
<dbReference type="SMART" id="SM00116">
    <property type="entry name" value="CBS"/>
    <property type="match status" value="2"/>
</dbReference>
<accession>W6UT81</accession>
<keyword evidence="14" id="KW-0868">Chloride</keyword>
<dbReference type="CTD" id="36339351"/>
<dbReference type="PRINTS" id="PR00056">
    <property type="entry name" value="HSFDOMAIN"/>
</dbReference>
<keyword evidence="12 19" id="KW-0472">Membrane</keyword>
<keyword evidence="4" id="KW-0813">Transport</keyword>
<dbReference type="RefSeq" id="XP_024352768.1">
    <property type="nucleotide sequence ID" value="XM_024492885.1"/>
</dbReference>
<evidence type="ECO:0000256" key="9">
    <source>
        <dbReference type="ARBA" id="ARBA00023065"/>
    </source>
</evidence>
<evidence type="ECO:0000256" key="12">
    <source>
        <dbReference type="ARBA" id="ARBA00023136"/>
    </source>
</evidence>
<dbReference type="InterPro" id="IPR051280">
    <property type="entry name" value="Cl-channel/antiporter"/>
</dbReference>
<evidence type="ECO:0000256" key="13">
    <source>
        <dbReference type="ARBA" id="ARBA00023163"/>
    </source>
</evidence>
<feature type="transmembrane region" description="Helical" evidence="19">
    <location>
        <begin position="1191"/>
        <end position="1215"/>
    </location>
</feature>
<evidence type="ECO:0000313" key="21">
    <source>
        <dbReference type="EMBL" id="EUB61572.1"/>
    </source>
</evidence>
<dbReference type="GO" id="GO:0005634">
    <property type="term" value="C:nucleus"/>
    <property type="evidence" value="ECO:0007669"/>
    <property type="project" value="UniProtKB-SubCell"/>
</dbReference>
<feature type="compositionally biased region" description="Basic residues" evidence="18">
    <location>
        <begin position="448"/>
        <end position="464"/>
    </location>
</feature>
<evidence type="ECO:0000256" key="19">
    <source>
        <dbReference type="SAM" id="Phobius"/>
    </source>
</evidence>
<keyword evidence="8" id="KW-0805">Transcription regulation</keyword>
<feature type="domain" description="CBS" evidence="20">
    <location>
        <begin position="1275"/>
        <end position="1341"/>
    </location>
</feature>
<organism evidence="21 22">
    <name type="scientific">Echinococcus granulosus</name>
    <name type="common">Hydatid tapeworm</name>
    <dbReference type="NCBI Taxonomy" id="6210"/>
    <lineage>
        <taxon>Eukaryota</taxon>
        <taxon>Metazoa</taxon>
        <taxon>Spiralia</taxon>
        <taxon>Lophotrochozoa</taxon>
        <taxon>Platyhelminthes</taxon>
        <taxon>Cestoda</taxon>
        <taxon>Eucestoda</taxon>
        <taxon>Cyclophyllidea</taxon>
        <taxon>Taeniidae</taxon>
        <taxon>Echinococcus</taxon>
        <taxon>Echinococcus granulosus group</taxon>
    </lineage>
</organism>
<dbReference type="Pfam" id="PF00447">
    <property type="entry name" value="HSF_DNA-bind"/>
    <property type="match status" value="1"/>
</dbReference>
<evidence type="ECO:0000256" key="8">
    <source>
        <dbReference type="ARBA" id="ARBA00023015"/>
    </source>
</evidence>
<evidence type="ECO:0000256" key="2">
    <source>
        <dbReference type="ARBA" id="ARBA00004141"/>
    </source>
</evidence>
<feature type="transmembrane region" description="Helical" evidence="19">
    <location>
        <begin position="897"/>
        <end position="922"/>
    </location>
</feature>
<dbReference type="PANTHER" id="PTHR11689">
    <property type="entry name" value="CHLORIDE CHANNEL PROTEIN CLC FAMILY MEMBER"/>
    <property type="match status" value="1"/>
</dbReference>
<evidence type="ECO:0000256" key="6">
    <source>
        <dbReference type="ARBA" id="ARBA00022737"/>
    </source>
</evidence>
<dbReference type="OrthoDB" id="428525at2759"/>
<dbReference type="Gene3D" id="3.10.580.10">
    <property type="entry name" value="CBS-domain"/>
    <property type="match status" value="1"/>
</dbReference>
<feature type="transmembrane region" description="Helical" evidence="19">
    <location>
        <begin position="822"/>
        <end position="852"/>
    </location>
</feature>
<evidence type="ECO:0000256" key="16">
    <source>
        <dbReference type="PROSITE-ProRule" id="PRU00703"/>
    </source>
</evidence>
<keyword evidence="7 19" id="KW-1133">Transmembrane helix</keyword>
<keyword evidence="11" id="KW-0238">DNA-binding</keyword>
<dbReference type="EMBL" id="APAU02000019">
    <property type="protein sequence ID" value="EUB61572.1"/>
    <property type="molecule type" value="Genomic_DNA"/>
</dbReference>
<dbReference type="SMART" id="SM00415">
    <property type="entry name" value="HSF"/>
    <property type="match status" value="1"/>
</dbReference>
<evidence type="ECO:0000256" key="14">
    <source>
        <dbReference type="ARBA" id="ARBA00023214"/>
    </source>
</evidence>
<dbReference type="KEGG" id="egl:EGR_03636"/>
<dbReference type="FunFam" id="1.10.10.10:FF:000027">
    <property type="entry name" value="Heat shock transcription factor 1"/>
    <property type="match status" value="1"/>
</dbReference>
<evidence type="ECO:0000256" key="5">
    <source>
        <dbReference type="ARBA" id="ARBA00022692"/>
    </source>
</evidence>
<dbReference type="PROSITE" id="PS51371">
    <property type="entry name" value="CBS"/>
    <property type="match status" value="2"/>
</dbReference>
<proteinExistence type="inferred from homology"/>
<dbReference type="GO" id="GO:0005765">
    <property type="term" value="C:lysosomal membrane"/>
    <property type="evidence" value="ECO:0007669"/>
    <property type="project" value="TreeGrafter"/>
</dbReference>
<feature type="transmembrane region" description="Helical" evidence="19">
    <location>
        <begin position="969"/>
        <end position="987"/>
    </location>
</feature>
<feature type="transmembrane region" description="Helical" evidence="19">
    <location>
        <begin position="1221"/>
        <end position="1238"/>
    </location>
</feature>
<dbReference type="InterPro" id="IPR000644">
    <property type="entry name" value="CBS_dom"/>
</dbReference>
<dbReference type="PANTHER" id="PTHR11689:SF136">
    <property type="entry name" value="H(+)_CL(-) EXCHANGE TRANSPORTER 7"/>
    <property type="match status" value="1"/>
</dbReference>
<dbReference type="CDD" id="cd04591">
    <property type="entry name" value="CBS_pair_voltage-gated_CLC_euk_bac"/>
    <property type="match status" value="1"/>
</dbReference>
<dbReference type="InterPro" id="IPR014743">
    <property type="entry name" value="Cl-channel_core"/>
</dbReference>
<dbReference type="PROSITE" id="PS00434">
    <property type="entry name" value="HSF_DOMAIN"/>
    <property type="match status" value="1"/>
</dbReference>
<dbReference type="GO" id="GO:0015108">
    <property type="term" value="F:chloride transmembrane transporter activity"/>
    <property type="evidence" value="ECO:0007669"/>
    <property type="project" value="InterPro"/>
</dbReference>
<evidence type="ECO:0000259" key="20">
    <source>
        <dbReference type="PROSITE" id="PS51371"/>
    </source>
</evidence>
<keyword evidence="5 19" id="KW-0812">Transmembrane</keyword>
<comment type="similarity">
    <text evidence="3 17">Belongs to the HSF family.</text>
</comment>
<feature type="transmembrane region" description="Helical" evidence="19">
    <location>
        <begin position="1134"/>
        <end position="1152"/>
    </location>
</feature>
<dbReference type="SUPFAM" id="SSF54631">
    <property type="entry name" value="CBS-domain pair"/>
    <property type="match status" value="1"/>
</dbReference>
<dbReference type="GO" id="GO:0043565">
    <property type="term" value="F:sequence-specific DNA binding"/>
    <property type="evidence" value="ECO:0007669"/>
    <property type="project" value="InterPro"/>
</dbReference>
<gene>
    <name evidence="21" type="ORF">EGR_03636</name>
</gene>
<keyword evidence="13" id="KW-0804">Transcription</keyword>
<evidence type="ECO:0000256" key="11">
    <source>
        <dbReference type="ARBA" id="ARBA00023125"/>
    </source>
</evidence>
<keyword evidence="15" id="KW-0539">Nucleus</keyword>
<evidence type="ECO:0000313" key="22">
    <source>
        <dbReference type="Proteomes" id="UP000019149"/>
    </source>
</evidence>
<dbReference type="GeneID" id="36339351"/>
<feature type="transmembrane region" description="Helical" evidence="19">
    <location>
        <begin position="1017"/>
        <end position="1039"/>
    </location>
</feature>
<dbReference type="Proteomes" id="UP000019149">
    <property type="component" value="Unassembled WGS sequence"/>
</dbReference>
<comment type="subcellular location">
    <subcellularLocation>
        <location evidence="2">Membrane</location>
        <topology evidence="2">Multi-pass membrane protein</topology>
    </subcellularLocation>
    <subcellularLocation>
        <location evidence="1">Nucleus</location>
    </subcellularLocation>
</comment>
<protein>
    <submittedName>
        <fullName evidence="21">H(+)/Cl(-) exchange transporter 7</fullName>
    </submittedName>
</protein>
<dbReference type="InterPro" id="IPR036390">
    <property type="entry name" value="WH_DNA-bd_sf"/>
</dbReference>
<feature type="transmembrane region" description="Helical" evidence="19">
    <location>
        <begin position="873"/>
        <end position="891"/>
    </location>
</feature>
<evidence type="ECO:0000256" key="3">
    <source>
        <dbReference type="ARBA" id="ARBA00006403"/>
    </source>
</evidence>
<feature type="transmembrane region" description="Helical" evidence="19">
    <location>
        <begin position="934"/>
        <end position="957"/>
    </location>
</feature>
<feature type="domain" description="CBS" evidence="20">
    <location>
        <begin position="1386"/>
        <end position="1443"/>
    </location>
</feature>
<dbReference type="STRING" id="6210.W6UT81"/>
<keyword evidence="6" id="KW-0677">Repeat</keyword>
<evidence type="ECO:0000256" key="10">
    <source>
        <dbReference type="ARBA" id="ARBA00023122"/>
    </source>
</evidence>
<name>W6UT81_ECHGR</name>
<evidence type="ECO:0000256" key="4">
    <source>
        <dbReference type="ARBA" id="ARBA00022448"/>
    </source>
</evidence>
<dbReference type="Gene3D" id="1.10.3080.10">
    <property type="entry name" value="Clc chloride channel"/>
    <property type="match status" value="1"/>
</dbReference>
<dbReference type="Pfam" id="PF00654">
    <property type="entry name" value="Voltage_CLC"/>
    <property type="match status" value="1"/>
</dbReference>
<dbReference type="Pfam" id="PF00571">
    <property type="entry name" value="CBS"/>
    <property type="match status" value="2"/>
</dbReference>
<evidence type="ECO:0000256" key="17">
    <source>
        <dbReference type="RuleBase" id="RU004020"/>
    </source>
</evidence>
<dbReference type="InterPro" id="IPR036388">
    <property type="entry name" value="WH-like_DNA-bd_sf"/>
</dbReference>
<evidence type="ECO:0000256" key="1">
    <source>
        <dbReference type="ARBA" id="ARBA00004123"/>
    </source>
</evidence>
<feature type="transmembrane region" description="Helical" evidence="19">
    <location>
        <begin position="1059"/>
        <end position="1079"/>
    </location>
</feature>
<feature type="region of interest" description="Disordered" evidence="18">
    <location>
        <begin position="425"/>
        <end position="508"/>
    </location>
</feature>
<dbReference type="InterPro" id="IPR001807">
    <property type="entry name" value="ClC"/>
</dbReference>
<comment type="caution">
    <text evidence="21">The sequence shown here is derived from an EMBL/GenBank/DDBJ whole genome shotgun (WGS) entry which is preliminary data.</text>
</comment>
<dbReference type="GO" id="GO:0003700">
    <property type="term" value="F:DNA-binding transcription factor activity"/>
    <property type="evidence" value="ECO:0007669"/>
    <property type="project" value="InterPro"/>
</dbReference>
<dbReference type="InterPro" id="IPR000232">
    <property type="entry name" value="HSF_DNA-bd"/>
</dbReference>
<evidence type="ECO:0000256" key="18">
    <source>
        <dbReference type="SAM" id="MobiDB-lite"/>
    </source>
</evidence>
<evidence type="ECO:0000256" key="15">
    <source>
        <dbReference type="ARBA" id="ARBA00023242"/>
    </source>
</evidence>
<dbReference type="InterPro" id="IPR046342">
    <property type="entry name" value="CBS_dom_sf"/>
</dbReference>
<keyword evidence="10 16" id="KW-0129">CBS domain</keyword>
<dbReference type="Gene3D" id="1.10.10.10">
    <property type="entry name" value="Winged helix-like DNA-binding domain superfamily/Winged helix DNA-binding domain"/>
    <property type="match status" value="1"/>
</dbReference>
<keyword evidence="9" id="KW-0406">Ion transport</keyword>
<keyword evidence="22" id="KW-1185">Reference proteome</keyword>
<reference evidence="21 22" key="1">
    <citation type="journal article" date="2013" name="Nat. Genet.">
        <title>The genome of the hydatid tapeworm Echinococcus granulosus.</title>
        <authorList>
            <person name="Zheng H."/>
            <person name="Zhang W."/>
            <person name="Zhang L."/>
            <person name="Zhang Z."/>
            <person name="Li J."/>
            <person name="Lu G."/>
            <person name="Zhu Y."/>
            <person name="Wang Y."/>
            <person name="Huang Y."/>
            <person name="Liu J."/>
            <person name="Kang H."/>
            <person name="Chen J."/>
            <person name="Wang L."/>
            <person name="Chen A."/>
            <person name="Yu S."/>
            <person name="Gao Z."/>
            <person name="Jin L."/>
            <person name="Gu W."/>
            <person name="Wang Z."/>
            <person name="Zhao L."/>
            <person name="Shi B."/>
            <person name="Wen H."/>
            <person name="Lin R."/>
            <person name="Jones M.K."/>
            <person name="Brejova B."/>
            <person name="Vinar T."/>
            <person name="Zhao G."/>
            <person name="McManus D.P."/>
            <person name="Chen Z."/>
            <person name="Zhou Y."/>
            <person name="Wang S."/>
        </authorList>
    </citation>
    <scope>NUCLEOTIDE SEQUENCE [LARGE SCALE GENOMIC DNA]</scope>
</reference>
<feature type="transmembrane region" description="Helical" evidence="19">
    <location>
        <begin position="1158"/>
        <end position="1179"/>
    </location>
</feature>
<sequence length="1452" mass="160244">MYNQPCNIPAFLNKLTSLVDDPNTDDLIYWDSSGRSFHIRDGNRLAKDVLPMLFKHNNLSSFIRQLNMYGFKKVNRADSVSGFASDAEDMEFSHPYFQRNNVNLLSKIRRKPPSYNFAANFLNSNLPFNSPVNINSVCDQIAANGGNRLVLGSEFNRLSEAVRQMRSRQESTTQQMHLLRAENQFMYRQISQLRNQLEQQGQLIQTLFNFLSAIASDRRNSGIRIGSGKRKLALTGAPAVDGIPACVEYNLDPTTLPEKARLVPSNSQIRRVLFSQPQTTMSAASGTSEAISRCNPSRVEVLTVPSNTTVLSQSAPILAIQDVTPARKRSRASSVNQRLLSEADFTCNPPDGIPFTPDLLDTLASESSNDVTEEIITSKPFEEEIQCFDEGFVQSGKLSPFDCHLSDIEPSISSPVVDLSSTFIQDDDQPAPEMESKTGSGGKLPIERRRKPRSAAGSRRRPLVRRFTVPAPDKNPSRLSESPMLANVNREENTSPYVPDGEDLLSSNSPVQKGFKIAALTDVEENFPWDSETDQPVDGSLINDIVSMDQQEESGRGVSGAGDRSMDDVVANFMLSPSLGQTDQNDLFENFFAVSPLKSLTPSLASPDRDINDIVTQCEEFVPTGTIHVFEVKATVVQGRGKVDQSQYNNRSFGVVGPALISLAAGHELMPSQLITNITSFPKISRLTRSNGIRFRRLSTGAGASVTGNSDGSRSTSESTARLSFYADTVIGEEVLDQKYEGLEYDTPEVPALKKEMATLAHQGNWRIILLRFALLFAIGCTTGATASVIDFLTTTICSIKFAIIQYLFGEHYASWTLLIPAFVWVLINCLFILVAVVMTVFVAPVAAGSGIPQIKCYLNGLNVPFILRARTMIAKAVGVILTVCGGLLVGKEGPMVHIGSVVAAGFSQGRITCFGLSLRSFRCFRNDAEKRDFVSAGAAAGVAAAFGAPVGGLLFTLEEGASFIFQRLTWNTLFASMVSMFTLALFRSIIDGQPFKFTPGGLVSFGMFENVTSYNAYELMAFVLMGIIGGLLGALFVAFNRVLSKYRQSYLKTRSAKITDAVLISFFTTVLSFAILVLRSDCRSLFQKDTDEFRQVVCPNGEYNRVGALLFTTPARALNALFHDPPRSFNDDTLFIFAPYTFFIACITYGLSVPCGLFIPSLLLGAAWGRVTGELLYGFSPQNFPDPSKFALIGAAAQLGGIVRMIASLTVVLMEATGNVILGLPVLITLIPAKYIGDYFTEGIYDMHINLSGMALVPWEANTRCVQLRALDVMTSPVVVLDTVMPVREMYQLVFDNPHHAFPVVEGYRDPDHFNYGRLVGMISAQHIALMIKKKVYNPLDGQDTPRLTANDFDDAYPRFYKLKNVLLNVSDDEFERSLDFRPYMNHAPYSVSVDMSMTRVFALFRRLGLRHLPVVDNFNQVRGMITRKDLCRFRFAPAGKVAERLFSRIY</sequence>